<sequence>MLSGYRLPRRLPVDSEVRERLDQLEIPFNEYGVDPYGVSKDYLGPFFSSLKLLYRHYFSVESFGIEHVPRYGRAMLVGNHSGGVAIDGAMVIASTFFEMDPPRLAQAMAEKFLNKLPFASQITSRLGHLTGLPEHAERLLSDERLLMVFPEGARGTAKLYKERYSLVHFGSGFMRLAIKMKTPIVPFAFLGGGEAVPTISNAYTLGRLIGVPYVPITPWGLAVPIPAKLEVYYSAPMIFDGTGSEDDEVVQTYVDQVKERIAGLIEVGRKRRKGEL</sequence>
<dbReference type="GO" id="GO:0016746">
    <property type="term" value="F:acyltransferase activity"/>
    <property type="evidence" value="ECO:0007669"/>
    <property type="project" value="InterPro"/>
</dbReference>
<name>A0A0K1PLK2_9BACT</name>
<dbReference type="InterPro" id="IPR002123">
    <property type="entry name" value="Plipid/glycerol_acylTrfase"/>
</dbReference>
<feature type="domain" description="Phospholipid/glycerol acyltransferase" evidence="1">
    <location>
        <begin position="74"/>
        <end position="192"/>
    </location>
</feature>
<accession>A0A0K1PLK2</accession>
<dbReference type="Pfam" id="PF01553">
    <property type="entry name" value="Acyltransferase"/>
    <property type="match status" value="1"/>
</dbReference>
<evidence type="ECO:0000259" key="1">
    <source>
        <dbReference type="SMART" id="SM00563"/>
    </source>
</evidence>
<evidence type="ECO:0000313" key="3">
    <source>
        <dbReference type="Proteomes" id="UP000064967"/>
    </source>
</evidence>
<dbReference type="SMART" id="SM00563">
    <property type="entry name" value="PlsC"/>
    <property type="match status" value="1"/>
</dbReference>
<dbReference type="CDD" id="cd07987">
    <property type="entry name" value="LPLAT_MGAT-like"/>
    <property type="match status" value="1"/>
</dbReference>
<gene>
    <name evidence="2" type="ORF">AKJ09_00930</name>
</gene>
<dbReference type="EMBL" id="CP012333">
    <property type="protein sequence ID" value="AKU94266.1"/>
    <property type="molecule type" value="Genomic_DNA"/>
</dbReference>
<dbReference type="PANTHER" id="PTHR22753:SF14">
    <property type="entry name" value="MONOACYLGLYCEROL_DIACYLGLYCEROL O-ACYLTRANSFERASE"/>
    <property type="match status" value="1"/>
</dbReference>
<dbReference type="STRING" id="1391654.AKJ09_00930"/>
<dbReference type="Proteomes" id="UP000064967">
    <property type="component" value="Chromosome"/>
</dbReference>
<reference evidence="2 3" key="1">
    <citation type="submission" date="2015-08" db="EMBL/GenBank/DDBJ databases">
        <authorList>
            <person name="Babu N.S."/>
            <person name="Beckwith C.J."/>
            <person name="Beseler K.G."/>
            <person name="Brison A."/>
            <person name="Carone J.V."/>
            <person name="Caskin T.P."/>
            <person name="Diamond M."/>
            <person name="Durham M.E."/>
            <person name="Foxe J.M."/>
            <person name="Go M."/>
            <person name="Henderson B.A."/>
            <person name="Jones I.B."/>
            <person name="McGettigan J.A."/>
            <person name="Micheletti S.J."/>
            <person name="Nasrallah M.E."/>
            <person name="Ortiz D."/>
            <person name="Piller C.R."/>
            <person name="Privatt S.R."/>
            <person name="Schneider S.L."/>
            <person name="Sharp S."/>
            <person name="Smith T.C."/>
            <person name="Stanton J.D."/>
            <person name="Ullery H.E."/>
            <person name="Wilson R.J."/>
            <person name="Serrano M.G."/>
            <person name="Buck G."/>
            <person name="Lee V."/>
            <person name="Wang Y."/>
            <person name="Carvalho R."/>
            <person name="Voegtly L."/>
            <person name="Shi R."/>
            <person name="Duckworth R."/>
            <person name="Johnson A."/>
            <person name="Loviza R."/>
            <person name="Walstead R."/>
            <person name="Shah Z."/>
            <person name="Kiflezghi M."/>
            <person name="Wade K."/>
            <person name="Ball S.L."/>
            <person name="Bradley K.W."/>
            <person name="Asai D.J."/>
            <person name="Bowman C.A."/>
            <person name="Russell D.A."/>
            <person name="Pope W.H."/>
            <person name="Jacobs-Sera D."/>
            <person name="Hendrix R.W."/>
            <person name="Hatfull G.F."/>
        </authorList>
    </citation>
    <scope>NUCLEOTIDE SEQUENCE [LARGE SCALE GENOMIC DNA]</scope>
    <source>
        <strain evidence="2 3">DSM 27648</strain>
    </source>
</reference>
<protein>
    <recommendedName>
        <fullName evidence="1">Phospholipid/glycerol acyltransferase domain-containing protein</fullName>
    </recommendedName>
</protein>
<dbReference type="GO" id="GO:0016020">
    <property type="term" value="C:membrane"/>
    <property type="evidence" value="ECO:0007669"/>
    <property type="project" value="TreeGrafter"/>
</dbReference>
<dbReference type="PANTHER" id="PTHR22753">
    <property type="entry name" value="TRANSMEMBRANE PROTEIN 68"/>
    <property type="match status" value="1"/>
</dbReference>
<dbReference type="KEGG" id="llu:AKJ09_00930"/>
<evidence type="ECO:0000313" key="2">
    <source>
        <dbReference type="EMBL" id="AKU94266.1"/>
    </source>
</evidence>
<organism evidence="2 3">
    <name type="scientific">Labilithrix luteola</name>
    <dbReference type="NCBI Taxonomy" id="1391654"/>
    <lineage>
        <taxon>Bacteria</taxon>
        <taxon>Pseudomonadati</taxon>
        <taxon>Myxococcota</taxon>
        <taxon>Polyangia</taxon>
        <taxon>Polyangiales</taxon>
        <taxon>Labilitrichaceae</taxon>
        <taxon>Labilithrix</taxon>
    </lineage>
</organism>
<dbReference type="SUPFAM" id="SSF69593">
    <property type="entry name" value="Glycerol-3-phosphate (1)-acyltransferase"/>
    <property type="match status" value="1"/>
</dbReference>
<dbReference type="PATRIC" id="fig|1391654.3.peg.943"/>
<proteinExistence type="predicted"/>
<keyword evidence="3" id="KW-1185">Reference proteome</keyword>
<dbReference type="AlphaFoldDB" id="A0A0K1PLK2"/>